<name>A0A392U367_9FABA</name>
<feature type="non-terminal residue" evidence="1">
    <location>
        <position position="43"/>
    </location>
</feature>
<evidence type="ECO:0000313" key="2">
    <source>
        <dbReference type="Proteomes" id="UP000265520"/>
    </source>
</evidence>
<dbReference type="Proteomes" id="UP000265520">
    <property type="component" value="Unassembled WGS sequence"/>
</dbReference>
<dbReference type="AlphaFoldDB" id="A0A392U367"/>
<reference evidence="1 2" key="1">
    <citation type="journal article" date="2018" name="Front. Plant Sci.">
        <title>Red Clover (Trifolium pratense) and Zigzag Clover (T. medium) - A Picture of Genomic Similarities and Differences.</title>
        <authorList>
            <person name="Dluhosova J."/>
            <person name="Istvanek J."/>
            <person name="Nedelnik J."/>
            <person name="Repkova J."/>
        </authorList>
    </citation>
    <scope>NUCLEOTIDE SEQUENCE [LARGE SCALE GENOMIC DNA]</scope>
    <source>
        <strain evidence="2">cv. 10/8</strain>
        <tissue evidence="1">Leaf</tissue>
    </source>
</reference>
<dbReference type="EMBL" id="LXQA010710139">
    <property type="protein sequence ID" value="MCI67144.1"/>
    <property type="molecule type" value="Genomic_DNA"/>
</dbReference>
<sequence length="43" mass="4772">MLPTTMNCNLSIRVYGQLVTGDLRIDTGHLDNAPSEWVSVILQ</sequence>
<accession>A0A392U367</accession>
<protein>
    <submittedName>
        <fullName evidence="1">Uncharacterized protein</fullName>
    </submittedName>
</protein>
<organism evidence="1 2">
    <name type="scientific">Trifolium medium</name>
    <dbReference type="NCBI Taxonomy" id="97028"/>
    <lineage>
        <taxon>Eukaryota</taxon>
        <taxon>Viridiplantae</taxon>
        <taxon>Streptophyta</taxon>
        <taxon>Embryophyta</taxon>
        <taxon>Tracheophyta</taxon>
        <taxon>Spermatophyta</taxon>
        <taxon>Magnoliopsida</taxon>
        <taxon>eudicotyledons</taxon>
        <taxon>Gunneridae</taxon>
        <taxon>Pentapetalae</taxon>
        <taxon>rosids</taxon>
        <taxon>fabids</taxon>
        <taxon>Fabales</taxon>
        <taxon>Fabaceae</taxon>
        <taxon>Papilionoideae</taxon>
        <taxon>50 kb inversion clade</taxon>
        <taxon>NPAAA clade</taxon>
        <taxon>Hologalegina</taxon>
        <taxon>IRL clade</taxon>
        <taxon>Trifolieae</taxon>
        <taxon>Trifolium</taxon>
    </lineage>
</organism>
<evidence type="ECO:0000313" key="1">
    <source>
        <dbReference type="EMBL" id="MCI67144.1"/>
    </source>
</evidence>
<keyword evidence="2" id="KW-1185">Reference proteome</keyword>
<comment type="caution">
    <text evidence="1">The sequence shown here is derived from an EMBL/GenBank/DDBJ whole genome shotgun (WGS) entry which is preliminary data.</text>
</comment>
<proteinExistence type="predicted"/>